<feature type="region of interest" description="Disordered" evidence="1">
    <location>
        <begin position="204"/>
        <end position="230"/>
    </location>
</feature>
<keyword evidence="2" id="KW-0472">Membrane</keyword>
<dbReference type="PANTHER" id="PTHR44873">
    <property type="entry name" value="DNAJ HOMOLOG SUBFAMILY C MEMBER 30, MITOCHONDRIAL"/>
    <property type="match status" value="1"/>
</dbReference>
<dbReference type="SUPFAM" id="SSF46565">
    <property type="entry name" value="Chaperone J-domain"/>
    <property type="match status" value="1"/>
</dbReference>
<protein>
    <recommendedName>
        <fullName evidence="3">J domain-containing protein</fullName>
    </recommendedName>
</protein>
<dbReference type="PRINTS" id="PR00625">
    <property type="entry name" value="JDOMAIN"/>
</dbReference>
<accession>A0ABN8IDI5</accession>
<feature type="compositionally biased region" description="Polar residues" evidence="1">
    <location>
        <begin position="208"/>
        <end position="217"/>
    </location>
</feature>
<evidence type="ECO:0000256" key="1">
    <source>
        <dbReference type="SAM" id="MobiDB-lite"/>
    </source>
</evidence>
<feature type="domain" description="J" evidence="3">
    <location>
        <begin position="26"/>
        <end position="90"/>
    </location>
</feature>
<dbReference type="Proteomes" id="UP000837857">
    <property type="component" value="Chromosome 20"/>
</dbReference>
<dbReference type="SMART" id="SM00271">
    <property type="entry name" value="DnaJ"/>
    <property type="match status" value="1"/>
</dbReference>
<evidence type="ECO:0000256" key="2">
    <source>
        <dbReference type="SAM" id="Phobius"/>
    </source>
</evidence>
<organism evidence="4 5">
    <name type="scientific">Iphiclides podalirius</name>
    <name type="common">scarce swallowtail</name>
    <dbReference type="NCBI Taxonomy" id="110791"/>
    <lineage>
        <taxon>Eukaryota</taxon>
        <taxon>Metazoa</taxon>
        <taxon>Ecdysozoa</taxon>
        <taxon>Arthropoda</taxon>
        <taxon>Hexapoda</taxon>
        <taxon>Insecta</taxon>
        <taxon>Pterygota</taxon>
        <taxon>Neoptera</taxon>
        <taxon>Endopterygota</taxon>
        <taxon>Lepidoptera</taxon>
        <taxon>Glossata</taxon>
        <taxon>Ditrysia</taxon>
        <taxon>Papilionoidea</taxon>
        <taxon>Papilionidae</taxon>
        <taxon>Papilioninae</taxon>
        <taxon>Iphiclides</taxon>
    </lineage>
</organism>
<name>A0ABN8IDI5_9NEOP</name>
<dbReference type="EMBL" id="OW152832">
    <property type="protein sequence ID" value="CAH2052170.1"/>
    <property type="molecule type" value="Genomic_DNA"/>
</dbReference>
<evidence type="ECO:0000259" key="3">
    <source>
        <dbReference type="PROSITE" id="PS50076"/>
    </source>
</evidence>
<keyword evidence="2" id="KW-0812">Transmembrane</keyword>
<dbReference type="InterPro" id="IPR018253">
    <property type="entry name" value="DnaJ_domain_CS"/>
</dbReference>
<dbReference type="InterPro" id="IPR036869">
    <property type="entry name" value="J_dom_sf"/>
</dbReference>
<sequence length="230" mass="26824">MLRQRRSNLLAIFIRNIYTSPRSCASHYDVLGITPKATQNDIKSAYYKLSKIYHPDKSSDETAARKFRAITEAYEILGNVKSKKMYDKGLLVGKENTTRMDVHYEPEPVDPTLKFYKSRSNRQVTPTMDGRTPIYDFDTWSKEHYGRLLQKSIYEKEFIKNKRAKEVDVNQSNHQELLIYIMFIIGCLFILMVAHGEADYDRNKLRDQNSTSKPQESPRQEQVPVSSNLK</sequence>
<dbReference type="PROSITE" id="PS00636">
    <property type="entry name" value="DNAJ_1"/>
    <property type="match status" value="1"/>
</dbReference>
<feature type="transmembrane region" description="Helical" evidence="2">
    <location>
        <begin position="177"/>
        <end position="196"/>
    </location>
</feature>
<evidence type="ECO:0000313" key="4">
    <source>
        <dbReference type="EMBL" id="CAH2052170.1"/>
    </source>
</evidence>
<dbReference type="PROSITE" id="PS50076">
    <property type="entry name" value="DNAJ_2"/>
    <property type="match status" value="1"/>
</dbReference>
<proteinExistence type="predicted"/>
<dbReference type="Gene3D" id="1.10.287.110">
    <property type="entry name" value="DnaJ domain"/>
    <property type="match status" value="1"/>
</dbReference>
<dbReference type="CDD" id="cd06257">
    <property type="entry name" value="DnaJ"/>
    <property type="match status" value="1"/>
</dbReference>
<dbReference type="PANTHER" id="PTHR44873:SF1">
    <property type="entry name" value="DNAJ HOMOLOG SUBFAMILY C MEMBER 30, MITOCHONDRIAL"/>
    <property type="match status" value="1"/>
</dbReference>
<dbReference type="Pfam" id="PF00226">
    <property type="entry name" value="DnaJ"/>
    <property type="match status" value="1"/>
</dbReference>
<keyword evidence="5" id="KW-1185">Reference proteome</keyword>
<reference evidence="4" key="1">
    <citation type="submission" date="2022-03" db="EMBL/GenBank/DDBJ databases">
        <authorList>
            <person name="Martin H S."/>
        </authorList>
    </citation>
    <scope>NUCLEOTIDE SEQUENCE</scope>
</reference>
<dbReference type="InterPro" id="IPR001623">
    <property type="entry name" value="DnaJ_domain"/>
</dbReference>
<keyword evidence="2" id="KW-1133">Transmembrane helix</keyword>
<evidence type="ECO:0000313" key="5">
    <source>
        <dbReference type="Proteomes" id="UP000837857"/>
    </source>
</evidence>
<feature type="non-terminal residue" evidence="4">
    <location>
        <position position="230"/>
    </location>
</feature>
<dbReference type="InterPro" id="IPR053025">
    <property type="entry name" value="Mito_ATP_Synthase-Asso"/>
</dbReference>
<gene>
    <name evidence="4" type="ORF">IPOD504_LOCUS8106</name>
</gene>